<proteinExistence type="predicted"/>
<organism evidence="1 2">
    <name type="scientific">Araneus ventricosus</name>
    <name type="common">Orbweaver spider</name>
    <name type="synonym">Epeira ventricosa</name>
    <dbReference type="NCBI Taxonomy" id="182803"/>
    <lineage>
        <taxon>Eukaryota</taxon>
        <taxon>Metazoa</taxon>
        <taxon>Ecdysozoa</taxon>
        <taxon>Arthropoda</taxon>
        <taxon>Chelicerata</taxon>
        <taxon>Arachnida</taxon>
        <taxon>Araneae</taxon>
        <taxon>Araneomorphae</taxon>
        <taxon>Entelegynae</taxon>
        <taxon>Araneoidea</taxon>
        <taxon>Araneidae</taxon>
        <taxon>Araneus</taxon>
    </lineage>
</organism>
<keyword evidence="2" id="KW-1185">Reference proteome</keyword>
<evidence type="ECO:0000313" key="2">
    <source>
        <dbReference type="Proteomes" id="UP000499080"/>
    </source>
</evidence>
<dbReference type="Proteomes" id="UP000499080">
    <property type="component" value="Unassembled WGS sequence"/>
</dbReference>
<gene>
    <name evidence="1" type="ORF">AVEN_226491_1</name>
</gene>
<protein>
    <submittedName>
        <fullName evidence="1">Uncharacterized protein</fullName>
    </submittedName>
</protein>
<name>A0A4Y2E4R0_ARAVE</name>
<comment type="caution">
    <text evidence="1">The sequence shown here is derived from an EMBL/GenBank/DDBJ whole genome shotgun (WGS) entry which is preliminary data.</text>
</comment>
<evidence type="ECO:0000313" key="1">
    <source>
        <dbReference type="EMBL" id="GBM22825.1"/>
    </source>
</evidence>
<accession>A0A4Y2E4R0</accession>
<sequence>MLVLWLGRESYWGYVWECQGNGVMDPDLGDELGDHFGDEMWDPKNAGIFSISLLGAEIRIYPDDSMWRHGCREDFKRTVLGSQRVVVCRSTLNVLIDWDRLWSANVFGVLSAVRASKLLEAEWY</sequence>
<reference evidence="1 2" key="1">
    <citation type="journal article" date="2019" name="Sci. Rep.">
        <title>Orb-weaving spider Araneus ventricosus genome elucidates the spidroin gene catalogue.</title>
        <authorList>
            <person name="Kono N."/>
            <person name="Nakamura H."/>
            <person name="Ohtoshi R."/>
            <person name="Moran D.A.P."/>
            <person name="Shinohara A."/>
            <person name="Yoshida Y."/>
            <person name="Fujiwara M."/>
            <person name="Mori M."/>
            <person name="Tomita M."/>
            <person name="Arakawa K."/>
        </authorList>
    </citation>
    <scope>NUCLEOTIDE SEQUENCE [LARGE SCALE GENOMIC DNA]</scope>
</reference>
<dbReference type="EMBL" id="BGPR01000487">
    <property type="protein sequence ID" value="GBM22825.1"/>
    <property type="molecule type" value="Genomic_DNA"/>
</dbReference>
<dbReference type="AlphaFoldDB" id="A0A4Y2E4R0"/>